<evidence type="ECO:0000256" key="2">
    <source>
        <dbReference type="ARBA" id="ARBA00022723"/>
    </source>
</evidence>
<dbReference type="InterPro" id="IPR001405">
    <property type="entry name" value="UPF0758"/>
</dbReference>
<dbReference type="InterPro" id="IPR020891">
    <property type="entry name" value="UPF0758_CS"/>
</dbReference>
<evidence type="ECO:0000256" key="3">
    <source>
        <dbReference type="ARBA" id="ARBA00022801"/>
    </source>
</evidence>
<keyword evidence="2" id="KW-0479">Metal-binding</keyword>
<dbReference type="Pfam" id="PF04002">
    <property type="entry name" value="RadC"/>
    <property type="match status" value="1"/>
</dbReference>
<keyword evidence="5" id="KW-0482">Metalloprotease</keyword>
<dbReference type="InterPro" id="IPR025657">
    <property type="entry name" value="RadC_JAB"/>
</dbReference>
<gene>
    <name evidence="7" type="ORF">THMIRHAS_04780</name>
</gene>
<keyword evidence="8" id="KW-1185">Reference proteome</keyword>
<dbReference type="EMBL" id="AP021889">
    <property type="protein sequence ID" value="BBP45105.1"/>
    <property type="molecule type" value="Genomic_DNA"/>
</dbReference>
<dbReference type="PANTHER" id="PTHR30471:SF3">
    <property type="entry name" value="UPF0758 PROTEIN YEES-RELATED"/>
    <property type="match status" value="1"/>
</dbReference>
<accession>A0A6F8PSL1</accession>
<dbReference type="NCBIfam" id="TIGR00608">
    <property type="entry name" value="radc"/>
    <property type="match status" value="1"/>
</dbReference>
<keyword evidence="3" id="KW-0378">Hydrolase</keyword>
<keyword evidence="1" id="KW-0645">Protease</keyword>
<dbReference type="GO" id="GO:0006508">
    <property type="term" value="P:proteolysis"/>
    <property type="evidence" value="ECO:0007669"/>
    <property type="project" value="UniProtKB-KW"/>
</dbReference>
<dbReference type="InterPro" id="IPR037518">
    <property type="entry name" value="MPN"/>
</dbReference>
<dbReference type="GO" id="GO:0008237">
    <property type="term" value="F:metallopeptidase activity"/>
    <property type="evidence" value="ECO:0007669"/>
    <property type="project" value="UniProtKB-KW"/>
</dbReference>
<dbReference type="KEGG" id="tse:THMIRHAS_04780"/>
<dbReference type="RefSeq" id="WP_173270377.1">
    <property type="nucleotide sequence ID" value="NZ_AP021889.1"/>
</dbReference>
<evidence type="ECO:0000256" key="5">
    <source>
        <dbReference type="ARBA" id="ARBA00023049"/>
    </source>
</evidence>
<name>A0A6F8PSL1_9GAMM</name>
<protein>
    <submittedName>
        <fullName evidence="7">DNA repair protein RadC</fullName>
    </submittedName>
</protein>
<evidence type="ECO:0000256" key="1">
    <source>
        <dbReference type="ARBA" id="ARBA00022670"/>
    </source>
</evidence>
<evidence type="ECO:0000313" key="7">
    <source>
        <dbReference type="EMBL" id="BBP45105.1"/>
    </source>
</evidence>
<sequence>MLPHPFKAHDSQGHYQINQPVHSQDIIKMANYLTRQRLKKGTDLSSPEKSYDYLQTLLQNQEREVFGVILLDQQHRIIQYQELFQGTINQASVYPREIVKQALMNNAAAVILVHNHPSGDPTPSMADKQLTQIIKEALALVDIRTLDHLVVGHEGYRSLAKMGWL</sequence>
<proteinExistence type="predicted"/>
<feature type="domain" description="MPN" evidence="6">
    <location>
        <begin position="43"/>
        <end position="165"/>
    </location>
</feature>
<dbReference type="PROSITE" id="PS50249">
    <property type="entry name" value="MPN"/>
    <property type="match status" value="1"/>
</dbReference>
<dbReference type="AlphaFoldDB" id="A0A6F8PSL1"/>
<dbReference type="PANTHER" id="PTHR30471">
    <property type="entry name" value="DNA REPAIR PROTEIN RADC"/>
    <property type="match status" value="1"/>
</dbReference>
<keyword evidence="4" id="KW-0862">Zinc</keyword>
<dbReference type="PROSITE" id="PS01302">
    <property type="entry name" value="UPF0758"/>
    <property type="match status" value="1"/>
</dbReference>
<evidence type="ECO:0000313" key="8">
    <source>
        <dbReference type="Proteomes" id="UP000501726"/>
    </source>
</evidence>
<dbReference type="SUPFAM" id="SSF102712">
    <property type="entry name" value="JAB1/MPN domain"/>
    <property type="match status" value="1"/>
</dbReference>
<organism evidence="7 8">
    <name type="scientific">Thiosulfatimonas sediminis</name>
    <dbReference type="NCBI Taxonomy" id="2675054"/>
    <lineage>
        <taxon>Bacteria</taxon>
        <taxon>Pseudomonadati</taxon>
        <taxon>Pseudomonadota</taxon>
        <taxon>Gammaproteobacteria</taxon>
        <taxon>Thiotrichales</taxon>
        <taxon>Piscirickettsiaceae</taxon>
        <taxon>Thiosulfatimonas</taxon>
    </lineage>
</organism>
<dbReference type="CDD" id="cd08071">
    <property type="entry name" value="MPN_DUF2466"/>
    <property type="match status" value="1"/>
</dbReference>
<dbReference type="Proteomes" id="UP000501726">
    <property type="component" value="Chromosome"/>
</dbReference>
<dbReference type="Gene3D" id="3.40.140.10">
    <property type="entry name" value="Cytidine Deaminase, domain 2"/>
    <property type="match status" value="1"/>
</dbReference>
<dbReference type="GO" id="GO:0046872">
    <property type="term" value="F:metal ion binding"/>
    <property type="evidence" value="ECO:0007669"/>
    <property type="project" value="UniProtKB-KW"/>
</dbReference>
<evidence type="ECO:0000256" key="4">
    <source>
        <dbReference type="ARBA" id="ARBA00022833"/>
    </source>
</evidence>
<evidence type="ECO:0000259" key="6">
    <source>
        <dbReference type="PROSITE" id="PS50249"/>
    </source>
</evidence>
<reference evidence="8" key="1">
    <citation type="submission" date="2019-11" db="EMBL/GenBank/DDBJ databases">
        <title>Isolation and characterization of two novel species in the genus Thiomicrorhabdus.</title>
        <authorList>
            <person name="Mochizuki J."/>
            <person name="Kojima H."/>
            <person name="Fukui M."/>
        </authorList>
    </citation>
    <scope>NUCLEOTIDE SEQUENCE [LARGE SCALE GENOMIC DNA]</scope>
    <source>
        <strain evidence="8">aks77</strain>
    </source>
</reference>